<dbReference type="EMBL" id="CAEKKB010000007">
    <property type="protein sequence ID" value="CAB4319153.1"/>
    <property type="molecule type" value="Genomic_DNA"/>
</dbReference>
<dbReference type="Proteomes" id="UP000507245">
    <property type="component" value="Unassembled WGS sequence"/>
</dbReference>
<name>A0A6J5VI83_PRUAR</name>
<reference evidence="4" key="1">
    <citation type="journal article" date="2020" name="Genome Biol.">
        <title>Gamete binning: chromosome-level and haplotype-resolved genome assembly enabled by high-throughput single-cell sequencing of gamete genomes.</title>
        <authorList>
            <person name="Campoy J.A."/>
            <person name="Sun H."/>
            <person name="Goel M."/>
            <person name="Jiao W.-B."/>
            <person name="Folz-Donahue K."/>
            <person name="Wang N."/>
            <person name="Rubio M."/>
            <person name="Liu C."/>
            <person name="Kukat C."/>
            <person name="Ruiz D."/>
            <person name="Huettel B."/>
            <person name="Schneeberger K."/>
        </authorList>
    </citation>
    <scope>NUCLEOTIDE SEQUENCE [LARGE SCALE GENOMIC DNA]</scope>
    <source>
        <strain evidence="4">cv. Rojo Pasion</strain>
    </source>
</reference>
<evidence type="ECO:0000313" key="1">
    <source>
        <dbReference type="EMBL" id="CAB4288809.1"/>
    </source>
</evidence>
<evidence type="ECO:0000313" key="4">
    <source>
        <dbReference type="Proteomes" id="UP000507245"/>
    </source>
</evidence>
<dbReference type="AlphaFoldDB" id="A0A6J5VI83"/>
<gene>
    <name evidence="1" type="ORF">CURHAP_LOCUS47046</name>
    <name evidence="2" type="ORF">ORAREDHAP_LOCUS46330</name>
</gene>
<dbReference type="Proteomes" id="UP000507222">
    <property type="component" value="Unassembled WGS sequence"/>
</dbReference>
<sequence>MFMEESMNVLWELGWLAIEAKAALLEADAPPIDKRVLTKGFLCWTCACEVGELGLVLRGNDDLVSFGINISKSKKQVSV</sequence>
<keyword evidence="4" id="KW-1185">Reference proteome</keyword>
<evidence type="ECO:0000313" key="3">
    <source>
        <dbReference type="Proteomes" id="UP000507222"/>
    </source>
</evidence>
<dbReference type="EMBL" id="CAEKDK010000007">
    <property type="protein sequence ID" value="CAB4288809.1"/>
    <property type="molecule type" value="Genomic_DNA"/>
</dbReference>
<accession>A0A6J5VI83</accession>
<protein>
    <submittedName>
        <fullName evidence="1">Uncharacterized protein</fullName>
    </submittedName>
</protein>
<proteinExistence type="predicted"/>
<evidence type="ECO:0000313" key="2">
    <source>
        <dbReference type="EMBL" id="CAB4319153.1"/>
    </source>
</evidence>
<reference evidence="1 3" key="2">
    <citation type="submission" date="2020-05" db="EMBL/GenBank/DDBJ databases">
        <authorList>
            <person name="Campoy J."/>
            <person name="Schneeberger K."/>
            <person name="Spophaly S."/>
        </authorList>
    </citation>
    <scope>NUCLEOTIDE SEQUENCE [LARGE SCALE GENOMIC DNA]</scope>
    <source>
        <strain evidence="1">PruArmRojPasFocal</strain>
    </source>
</reference>
<organism evidence="1 3">
    <name type="scientific">Prunus armeniaca</name>
    <name type="common">Apricot</name>
    <name type="synonym">Armeniaca vulgaris</name>
    <dbReference type="NCBI Taxonomy" id="36596"/>
    <lineage>
        <taxon>Eukaryota</taxon>
        <taxon>Viridiplantae</taxon>
        <taxon>Streptophyta</taxon>
        <taxon>Embryophyta</taxon>
        <taxon>Tracheophyta</taxon>
        <taxon>Spermatophyta</taxon>
        <taxon>Magnoliopsida</taxon>
        <taxon>eudicotyledons</taxon>
        <taxon>Gunneridae</taxon>
        <taxon>Pentapetalae</taxon>
        <taxon>rosids</taxon>
        <taxon>fabids</taxon>
        <taxon>Rosales</taxon>
        <taxon>Rosaceae</taxon>
        <taxon>Amygdaloideae</taxon>
        <taxon>Amygdaleae</taxon>
        <taxon>Prunus</taxon>
    </lineage>
</organism>